<proteinExistence type="predicted"/>
<dbReference type="KEGG" id="stha:NCTC11429_00900"/>
<evidence type="ECO:0008006" key="4">
    <source>
        <dbReference type="Google" id="ProtNLM"/>
    </source>
</evidence>
<dbReference type="EMBL" id="LR590484">
    <property type="protein sequence ID" value="VTR31871.1"/>
    <property type="molecule type" value="Genomic_DNA"/>
</dbReference>
<protein>
    <recommendedName>
        <fullName evidence="4">Outer membrane protein transport protein (OMPP1/FadL/TodX)</fullName>
    </recommendedName>
</protein>
<feature type="signal peptide" evidence="1">
    <location>
        <begin position="1"/>
        <end position="31"/>
    </location>
</feature>
<sequence>MQKRFISSLKNKSLQLLLAGGLLASSTTAFAQKTTSASPYSQLGIGQMREDLLPQQRAMGGISTGVRTLDGLYYNTNPSNPASYSAARMSIFDAGLYGNFTQLNSTTRSDNTADFAFSHITMTFPMKRFGGISLGILPYSDVGYRTESQETINSSVFRKVFTGEGGLTKAYAGWGVRLVKGLSIGANVSYLFGTLNDYSRVEFPVSSGALNVQQQDKREIQGIILDYGLQYEHVFNKEYAVTLGYSGSLNNDIKDRSTTFVTRLAPSADPENANLPTDTTFQSPRESRHLTLPLKHNVGFTLARSGRWLVGADFKYADWSRFQVRTGENRLRKNYGVAVGGQLTPDRTSFKYLNQIDYRLGFRYNKTQYFLNDQNINDMAVSVGVGLPLARNQYTGAFSKINVSAEFGQMGKIANGLLRERYININIGFTLNDRWFVRNQFN</sequence>
<name>A0A4U9UQJ9_9SPHI</name>
<evidence type="ECO:0000313" key="2">
    <source>
        <dbReference type="EMBL" id="VTR31871.1"/>
    </source>
</evidence>
<evidence type="ECO:0000313" key="3">
    <source>
        <dbReference type="Proteomes" id="UP000308196"/>
    </source>
</evidence>
<organism evidence="2 3">
    <name type="scientific">Sphingobacterium thalpophilum</name>
    <dbReference type="NCBI Taxonomy" id="259"/>
    <lineage>
        <taxon>Bacteria</taxon>
        <taxon>Pseudomonadati</taxon>
        <taxon>Bacteroidota</taxon>
        <taxon>Sphingobacteriia</taxon>
        <taxon>Sphingobacteriales</taxon>
        <taxon>Sphingobacteriaceae</taxon>
        <taxon>Sphingobacterium</taxon>
    </lineage>
</organism>
<dbReference type="RefSeq" id="WP_028072450.1">
    <property type="nucleotide sequence ID" value="NZ_JBCNLX010000005.1"/>
</dbReference>
<gene>
    <name evidence="2" type="ORF">NCTC11429_00900</name>
</gene>
<reference evidence="2 3" key="1">
    <citation type="submission" date="2019-05" db="EMBL/GenBank/DDBJ databases">
        <authorList>
            <consortium name="Pathogen Informatics"/>
        </authorList>
    </citation>
    <scope>NUCLEOTIDE SEQUENCE [LARGE SCALE GENOMIC DNA]</scope>
    <source>
        <strain evidence="2 3">NCTC11429</strain>
    </source>
</reference>
<dbReference type="STRING" id="1123265.GCA_000686625_02850"/>
<evidence type="ECO:0000256" key="1">
    <source>
        <dbReference type="SAM" id="SignalP"/>
    </source>
</evidence>
<keyword evidence="1" id="KW-0732">Signal</keyword>
<accession>A0A4U9UQJ9</accession>
<dbReference type="SUPFAM" id="SSF56935">
    <property type="entry name" value="Porins"/>
    <property type="match status" value="1"/>
</dbReference>
<dbReference type="Gene3D" id="2.40.160.60">
    <property type="entry name" value="Outer membrane protein transport protein (OMPP1/FadL/TodX)"/>
    <property type="match status" value="1"/>
</dbReference>
<dbReference type="Proteomes" id="UP000308196">
    <property type="component" value="Chromosome"/>
</dbReference>
<feature type="chain" id="PRO_5020349852" description="Outer membrane protein transport protein (OMPP1/FadL/TodX)" evidence="1">
    <location>
        <begin position="32"/>
        <end position="442"/>
    </location>
</feature>
<dbReference type="AlphaFoldDB" id="A0A4U9UQJ9"/>